<reference evidence="3" key="3">
    <citation type="submission" date="2025-08" db="UniProtKB">
        <authorList>
            <consortium name="RefSeq"/>
        </authorList>
    </citation>
    <scope>IDENTIFICATION</scope>
    <source>
        <strain evidence="3">CBS 342.82</strain>
    </source>
</reference>
<keyword evidence="1" id="KW-0812">Transmembrane</keyword>
<feature type="transmembrane region" description="Helical" evidence="1">
    <location>
        <begin position="122"/>
        <end position="139"/>
    </location>
</feature>
<dbReference type="AlphaFoldDB" id="A0A6J3MEY0"/>
<organism evidence="3">
    <name type="scientific">Dissoconium aciculare CBS 342.82</name>
    <dbReference type="NCBI Taxonomy" id="1314786"/>
    <lineage>
        <taxon>Eukaryota</taxon>
        <taxon>Fungi</taxon>
        <taxon>Dikarya</taxon>
        <taxon>Ascomycota</taxon>
        <taxon>Pezizomycotina</taxon>
        <taxon>Dothideomycetes</taxon>
        <taxon>Dothideomycetidae</taxon>
        <taxon>Mycosphaerellales</taxon>
        <taxon>Dissoconiaceae</taxon>
        <taxon>Dissoconium</taxon>
    </lineage>
</organism>
<evidence type="ECO:0000256" key="1">
    <source>
        <dbReference type="SAM" id="Phobius"/>
    </source>
</evidence>
<dbReference type="RefSeq" id="XP_033463220.1">
    <property type="nucleotide sequence ID" value="XM_033598878.1"/>
</dbReference>
<accession>A0A6J3MEY0</accession>
<dbReference type="Proteomes" id="UP000504637">
    <property type="component" value="Unplaced"/>
</dbReference>
<name>A0A6J3MEY0_9PEZI</name>
<keyword evidence="2" id="KW-1185">Reference proteome</keyword>
<proteinExistence type="predicted"/>
<dbReference type="GeneID" id="54356677"/>
<protein>
    <recommendedName>
        <fullName evidence="4">Integral membrane protein</fullName>
    </recommendedName>
</protein>
<feature type="transmembrane region" description="Helical" evidence="1">
    <location>
        <begin position="91"/>
        <end position="110"/>
    </location>
</feature>
<dbReference type="InterPro" id="IPR025363">
    <property type="entry name" value="DUF4267"/>
</dbReference>
<dbReference type="Pfam" id="PF14087">
    <property type="entry name" value="DUF4267"/>
    <property type="match status" value="1"/>
</dbReference>
<keyword evidence="1" id="KW-1133">Transmembrane helix</keyword>
<sequence length="151" mass="15828">MMALSSNSYLPIAAGVFATIFIGFGINAAVNPQSALTFFELQYPTPTSIKDRELLSKVKLALDALSVVYGVRDVFIGAALYATALYGSKEALGWICVAAGLTAGVDGAVCKFMVGKGEMNHWGYAPMVVILGSLLLGAADGTPLESLMTRN</sequence>
<evidence type="ECO:0000313" key="3">
    <source>
        <dbReference type="RefSeq" id="XP_033463220.1"/>
    </source>
</evidence>
<evidence type="ECO:0008006" key="4">
    <source>
        <dbReference type="Google" id="ProtNLM"/>
    </source>
</evidence>
<reference evidence="3" key="2">
    <citation type="submission" date="2020-04" db="EMBL/GenBank/DDBJ databases">
        <authorList>
            <consortium name="NCBI Genome Project"/>
        </authorList>
    </citation>
    <scope>NUCLEOTIDE SEQUENCE</scope>
    <source>
        <strain evidence="3">CBS 342.82</strain>
    </source>
</reference>
<reference evidence="3" key="1">
    <citation type="submission" date="2020-01" db="EMBL/GenBank/DDBJ databases">
        <authorList>
            <consortium name="DOE Joint Genome Institute"/>
            <person name="Haridas S."/>
            <person name="Albert R."/>
            <person name="Binder M."/>
            <person name="Bloem J."/>
            <person name="Labutti K."/>
            <person name="Salamov A."/>
            <person name="Andreopoulos B."/>
            <person name="Baker S.E."/>
            <person name="Barry K."/>
            <person name="Bills G."/>
            <person name="Bluhm B.H."/>
            <person name="Cannon C."/>
            <person name="Castanera R."/>
            <person name="Culley D.E."/>
            <person name="Daum C."/>
            <person name="Ezra D."/>
            <person name="Gonzalez J.B."/>
            <person name="Henrissat B."/>
            <person name="Kuo A."/>
            <person name="Liang C."/>
            <person name="Lipzen A."/>
            <person name="Lutzoni F."/>
            <person name="Magnuson J."/>
            <person name="Mondo S."/>
            <person name="Nolan M."/>
            <person name="Ohm R."/>
            <person name="Pangilinan J."/>
            <person name="Park H.-J."/>
            <person name="Ramirez L."/>
            <person name="Alfaro M."/>
            <person name="Sun H."/>
            <person name="Tritt A."/>
            <person name="Yoshinaga Y."/>
            <person name="Zwiers L.-H."/>
            <person name="Turgeon B.G."/>
            <person name="Goodwin S.B."/>
            <person name="Spatafora J.W."/>
            <person name="Crous P.W."/>
            <person name="Grigoriev I.V."/>
        </authorList>
    </citation>
    <scope>NUCLEOTIDE SEQUENCE</scope>
    <source>
        <strain evidence="3">CBS 342.82</strain>
    </source>
</reference>
<keyword evidence="1" id="KW-0472">Membrane</keyword>
<feature type="transmembrane region" description="Helical" evidence="1">
    <location>
        <begin position="12"/>
        <end position="30"/>
    </location>
</feature>
<dbReference type="OrthoDB" id="5216128at2759"/>
<evidence type="ECO:0000313" key="2">
    <source>
        <dbReference type="Proteomes" id="UP000504637"/>
    </source>
</evidence>
<gene>
    <name evidence="3" type="ORF">K489DRAFT_108944</name>
</gene>